<dbReference type="PANTHER" id="PTHR34986">
    <property type="entry name" value="EVOLVED BETA-GALACTOSIDASE SUBUNIT BETA"/>
    <property type="match status" value="1"/>
</dbReference>
<dbReference type="OrthoDB" id="9792756at2"/>
<dbReference type="AlphaFoldDB" id="A0A4R3K2N4"/>
<name>A0A4R3K2N4_9FIRM</name>
<organism evidence="1 2">
    <name type="scientific">Pectinatus cerevisiiphilus</name>
    <dbReference type="NCBI Taxonomy" id="86956"/>
    <lineage>
        <taxon>Bacteria</taxon>
        <taxon>Bacillati</taxon>
        <taxon>Bacillota</taxon>
        <taxon>Negativicutes</taxon>
        <taxon>Selenomonadales</taxon>
        <taxon>Selenomonadaceae</taxon>
        <taxon>Pectinatus</taxon>
    </lineage>
</organism>
<accession>A0A4R3K2N4</accession>
<evidence type="ECO:0000313" key="2">
    <source>
        <dbReference type="Proteomes" id="UP000295188"/>
    </source>
</evidence>
<dbReference type="SUPFAM" id="SSF51197">
    <property type="entry name" value="Clavaminate synthase-like"/>
    <property type="match status" value="1"/>
</dbReference>
<dbReference type="InterPro" id="IPR037012">
    <property type="entry name" value="NanQ/TabA/YiaL_sf"/>
</dbReference>
<dbReference type="Proteomes" id="UP000295188">
    <property type="component" value="Unassembled WGS sequence"/>
</dbReference>
<dbReference type="InterPro" id="IPR004375">
    <property type="entry name" value="NanQ/TabA/YiaL"/>
</dbReference>
<reference evidence="1 2" key="1">
    <citation type="submission" date="2019-03" db="EMBL/GenBank/DDBJ databases">
        <title>Genomic Encyclopedia of Type Strains, Phase IV (KMG-IV): sequencing the most valuable type-strain genomes for metagenomic binning, comparative biology and taxonomic classification.</title>
        <authorList>
            <person name="Goeker M."/>
        </authorList>
    </citation>
    <scope>NUCLEOTIDE SEQUENCE [LARGE SCALE GENOMIC DNA]</scope>
    <source>
        <strain evidence="1 2">DSM 20467</strain>
    </source>
</reference>
<protein>
    <submittedName>
        <fullName evidence="1">YhcH/YjgK/YiaL family protein</fullName>
    </submittedName>
</protein>
<dbReference type="RefSeq" id="WP_132551323.1">
    <property type="nucleotide sequence ID" value="NZ_SMAA01000021.1"/>
</dbReference>
<comment type="caution">
    <text evidence="1">The sequence shown here is derived from an EMBL/GenBank/DDBJ whole genome shotgun (WGS) entry which is preliminary data.</text>
</comment>
<dbReference type="EMBL" id="SMAA01000021">
    <property type="protein sequence ID" value="TCS76696.1"/>
    <property type="molecule type" value="Genomic_DNA"/>
</dbReference>
<gene>
    <name evidence="1" type="ORF">EDC37_12131</name>
</gene>
<dbReference type="GO" id="GO:0005829">
    <property type="term" value="C:cytosol"/>
    <property type="evidence" value="ECO:0007669"/>
    <property type="project" value="TreeGrafter"/>
</dbReference>
<proteinExistence type="predicted"/>
<dbReference type="NCBIfam" id="TIGR00022">
    <property type="entry name" value="YhcH/YjgK/YiaL family protein"/>
    <property type="match status" value="1"/>
</dbReference>
<dbReference type="Pfam" id="PF04074">
    <property type="entry name" value="DUF386"/>
    <property type="match status" value="1"/>
</dbReference>
<keyword evidence="2" id="KW-1185">Reference proteome</keyword>
<dbReference type="PANTHER" id="PTHR34986:SF1">
    <property type="entry name" value="PROTEIN YIAL"/>
    <property type="match status" value="1"/>
</dbReference>
<evidence type="ECO:0000313" key="1">
    <source>
        <dbReference type="EMBL" id="TCS76696.1"/>
    </source>
</evidence>
<dbReference type="Gene3D" id="2.60.120.370">
    <property type="entry name" value="YhcH/YjgK/YiaL"/>
    <property type="match status" value="1"/>
</dbReference>
<sequence>MIFGNIADVGKMDLPGTVKLCLKYYAENDLIAKKPGSYVIDGKKIFVNVAEYETELAAERFWEAHREYIDLHVLMEGQERIDVSFTENMQEKPYDAAKDMLVLEGQAQAGVNMLHAGDFLVCYPQDAHRTAVHVDLKSKVKKCIFKIKV</sequence>